<dbReference type="EMBL" id="QRAS01000001">
    <property type="protein sequence ID" value="RDL11674.1"/>
    <property type="molecule type" value="Genomic_DNA"/>
</dbReference>
<evidence type="ECO:0000313" key="2">
    <source>
        <dbReference type="Proteomes" id="UP000254912"/>
    </source>
</evidence>
<sequence>MSRFWSWQALKESKGAVAEMNGLAKSFVGLSVNNVWTVAAKLVGCGALSTKLTYLMSPWSVV</sequence>
<evidence type="ECO:0000313" key="1">
    <source>
        <dbReference type="EMBL" id="RDL11674.1"/>
    </source>
</evidence>
<dbReference type="AlphaFoldDB" id="A0A288Q8L2"/>
<dbReference type="KEGG" id="wso:WSWS_00463"/>
<proteinExistence type="predicted"/>
<gene>
    <name evidence="1" type="ORF">DFP99_0092</name>
</gene>
<keyword evidence="2" id="KW-1185">Reference proteome</keyword>
<dbReference type="Proteomes" id="UP000254912">
    <property type="component" value="Unassembled WGS sequence"/>
</dbReference>
<organism evidence="1 2">
    <name type="scientific">Weissella soli</name>
    <dbReference type="NCBI Taxonomy" id="155866"/>
    <lineage>
        <taxon>Bacteria</taxon>
        <taxon>Bacillati</taxon>
        <taxon>Bacillota</taxon>
        <taxon>Bacilli</taxon>
        <taxon>Lactobacillales</taxon>
        <taxon>Lactobacillaceae</taxon>
        <taxon>Weissella</taxon>
    </lineage>
</organism>
<protein>
    <submittedName>
        <fullName evidence="1">Uncharacterized protein</fullName>
    </submittedName>
</protein>
<name>A0A288Q8L2_9LACO</name>
<reference evidence="1 2" key="1">
    <citation type="submission" date="2018-07" db="EMBL/GenBank/DDBJ databases">
        <title>Genomic Encyclopedia of Type Strains, Phase III (KMG-III): the genomes of soil and plant-associated and newly described type strains.</title>
        <authorList>
            <person name="Whitman W."/>
        </authorList>
    </citation>
    <scope>NUCLEOTIDE SEQUENCE [LARGE SCALE GENOMIC DNA]</scope>
    <source>
        <strain evidence="1 2">CECT 7031</strain>
    </source>
</reference>
<accession>A0A288Q8L2</accession>
<comment type="caution">
    <text evidence="1">The sequence shown here is derived from an EMBL/GenBank/DDBJ whole genome shotgun (WGS) entry which is preliminary data.</text>
</comment>